<dbReference type="OrthoDB" id="191037at2759"/>
<evidence type="ECO:0000313" key="3">
    <source>
        <dbReference type="EMBL" id="KDQ71532.1"/>
    </source>
</evidence>
<sequence length="161" mass="18563">MTVEVYDPVTNRWTFVAPMLCGRRNHCCVAFHGSLYVLGGDNSTYNKLITEKYDPAEDTWTEIPHINYHSTCLKAEVIDKLIVICDYFDGIKIYNEEENTWYQATESNVYRFGMSICVVNNLPNAKDYVYKHRDKLVKGKRKKIVGLGNPVAASILLQRQF</sequence>
<keyword evidence="2" id="KW-0677">Repeat</keyword>
<dbReference type="EMBL" id="KK853873">
    <property type="protein sequence ID" value="KDQ71532.1"/>
    <property type="molecule type" value="Genomic_DNA"/>
</dbReference>
<gene>
    <name evidence="3" type="ORF">L798_10725</name>
</gene>
<dbReference type="PANTHER" id="PTHR24412:SF489">
    <property type="entry name" value="RING FINGER DOMAIN AND KELCH REPEAT-CONTAINING PROTEIN DDB_G0271372"/>
    <property type="match status" value="1"/>
</dbReference>
<dbReference type="PANTHER" id="PTHR24412">
    <property type="entry name" value="KELCH PROTEIN"/>
    <property type="match status" value="1"/>
</dbReference>
<organism evidence="3 4">
    <name type="scientific">Zootermopsis nevadensis</name>
    <name type="common">Dampwood termite</name>
    <dbReference type="NCBI Taxonomy" id="136037"/>
    <lineage>
        <taxon>Eukaryota</taxon>
        <taxon>Metazoa</taxon>
        <taxon>Ecdysozoa</taxon>
        <taxon>Arthropoda</taxon>
        <taxon>Hexapoda</taxon>
        <taxon>Insecta</taxon>
        <taxon>Pterygota</taxon>
        <taxon>Neoptera</taxon>
        <taxon>Polyneoptera</taxon>
        <taxon>Dictyoptera</taxon>
        <taxon>Blattodea</taxon>
        <taxon>Blattoidea</taxon>
        <taxon>Termitoidae</taxon>
        <taxon>Termopsidae</taxon>
        <taxon>Zootermopsis</taxon>
    </lineage>
</organism>
<keyword evidence="1" id="KW-0880">Kelch repeat</keyword>
<proteinExistence type="predicted"/>
<dbReference type="Proteomes" id="UP000027135">
    <property type="component" value="Unassembled WGS sequence"/>
</dbReference>
<evidence type="ECO:0000313" key="4">
    <source>
        <dbReference type="Proteomes" id="UP000027135"/>
    </source>
</evidence>
<accession>A0A067QEB6</accession>
<protein>
    <submittedName>
        <fullName evidence="3">Kelch-like protein 10</fullName>
    </submittedName>
</protein>
<reference evidence="3 4" key="1">
    <citation type="journal article" date="2014" name="Nat. Commun.">
        <title>Molecular traces of alternative social organization in a termite genome.</title>
        <authorList>
            <person name="Terrapon N."/>
            <person name="Li C."/>
            <person name="Robertson H.M."/>
            <person name="Ji L."/>
            <person name="Meng X."/>
            <person name="Booth W."/>
            <person name="Chen Z."/>
            <person name="Childers C.P."/>
            <person name="Glastad K.M."/>
            <person name="Gokhale K."/>
            <person name="Gowin J."/>
            <person name="Gronenberg W."/>
            <person name="Hermansen R.A."/>
            <person name="Hu H."/>
            <person name="Hunt B.G."/>
            <person name="Huylmans A.K."/>
            <person name="Khalil S.M."/>
            <person name="Mitchell R.D."/>
            <person name="Munoz-Torres M.C."/>
            <person name="Mustard J.A."/>
            <person name="Pan H."/>
            <person name="Reese J.T."/>
            <person name="Scharf M.E."/>
            <person name="Sun F."/>
            <person name="Vogel H."/>
            <person name="Xiao J."/>
            <person name="Yang W."/>
            <person name="Yang Z."/>
            <person name="Yang Z."/>
            <person name="Zhou J."/>
            <person name="Zhu J."/>
            <person name="Brent C.S."/>
            <person name="Elsik C.G."/>
            <person name="Goodisman M.A."/>
            <person name="Liberles D.A."/>
            <person name="Roe R.M."/>
            <person name="Vargo E.L."/>
            <person name="Vilcinskas A."/>
            <person name="Wang J."/>
            <person name="Bornberg-Bauer E."/>
            <person name="Korb J."/>
            <person name="Zhang G."/>
            <person name="Liebig J."/>
        </authorList>
    </citation>
    <scope>NUCLEOTIDE SEQUENCE [LARGE SCALE GENOMIC DNA]</scope>
    <source>
        <tissue evidence="3">Whole organism</tissue>
    </source>
</reference>
<evidence type="ECO:0000256" key="2">
    <source>
        <dbReference type="ARBA" id="ARBA00022737"/>
    </source>
</evidence>
<dbReference type="AlphaFoldDB" id="A0A067QEB6"/>
<dbReference type="Gene3D" id="2.120.10.80">
    <property type="entry name" value="Kelch-type beta propeller"/>
    <property type="match status" value="1"/>
</dbReference>
<dbReference type="STRING" id="136037.A0A067QEB6"/>
<name>A0A067QEB6_ZOONE</name>
<dbReference type="eggNOG" id="KOG1072">
    <property type="taxonomic scope" value="Eukaryota"/>
</dbReference>
<dbReference type="InterPro" id="IPR015915">
    <property type="entry name" value="Kelch-typ_b-propeller"/>
</dbReference>
<dbReference type="SUPFAM" id="SSF117281">
    <property type="entry name" value="Kelch motif"/>
    <property type="match status" value="1"/>
</dbReference>
<dbReference type="InParanoid" id="A0A067QEB6"/>
<dbReference type="Pfam" id="PF01344">
    <property type="entry name" value="Kelch_1"/>
    <property type="match status" value="2"/>
</dbReference>
<evidence type="ECO:0000256" key="1">
    <source>
        <dbReference type="ARBA" id="ARBA00022441"/>
    </source>
</evidence>
<dbReference type="InterPro" id="IPR006652">
    <property type="entry name" value="Kelch_1"/>
</dbReference>
<dbReference type="SMART" id="SM00612">
    <property type="entry name" value="Kelch"/>
    <property type="match status" value="3"/>
</dbReference>
<keyword evidence="4" id="KW-1185">Reference proteome</keyword>